<dbReference type="GO" id="GO:0005975">
    <property type="term" value="P:carbohydrate metabolic process"/>
    <property type="evidence" value="ECO:0007669"/>
    <property type="project" value="InterPro"/>
</dbReference>
<dbReference type="Gene3D" id="2.115.10.20">
    <property type="entry name" value="Glycosyl hydrolase domain, family 43"/>
    <property type="match status" value="1"/>
</dbReference>
<dbReference type="GO" id="GO:0004553">
    <property type="term" value="F:hydrolase activity, hydrolyzing O-glycosyl compounds"/>
    <property type="evidence" value="ECO:0007669"/>
    <property type="project" value="InterPro"/>
</dbReference>
<gene>
    <name evidence="6" type="ORF">BET01_19480</name>
</gene>
<evidence type="ECO:0000256" key="3">
    <source>
        <dbReference type="ARBA" id="ARBA00022801"/>
    </source>
</evidence>
<dbReference type="RefSeq" id="WP_120196861.1">
    <property type="nucleotide sequence ID" value="NZ_MCIA01000016.1"/>
</dbReference>
<dbReference type="Proteomes" id="UP000284277">
    <property type="component" value="Unassembled WGS sequence"/>
</dbReference>
<keyword evidence="7" id="KW-1185">Reference proteome</keyword>
<evidence type="ECO:0000313" key="6">
    <source>
        <dbReference type="EMBL" id="RKD31709.1"/>
    </source>
</evidence>
<dbReference type="InterPro" id="IPR006710">
    <property type="entry name" value="Glyco_hydro_43"/>
</dbReference>
<comment type="caution">
    <text evidence="6">The sequence shown here is derived from an EMBL/GenBank/DDBJ whole genome shotgun (WGS) entry which is preliminary data.</text>
</comment>
<comment type="similarity">
    <text evidence="1">Belongs to the glycosyl hydrolase 43 family.</text>
</comment>
<evidence type="ECO:0000313" key="7">
    <source>
        <dbReference type="Proteomes" id="UP000284277"/>
    </source>
</evidence>
<dbReference type="AlphaFoldDB" id="A0A419T2P7"/>
<dbReference type="CDD" id="cd18818">
    <property type="entry name" value="GH43_GbtXyl43B-like"/>
    <property type="match status" value="1"/>
</dbReference>
<evidence type="ECO:0000256" key="1">
    <source>
        <dbReference type="ARBA" id="ARBA00009865"/>
    </source>
</evidence>
<keyword evidence="2" id="KW-0732">Signal</keyword>
<sequence>MKKEESQSNILIYTRKPLDDYTESLSNSIHFAYEEGSDDFKPLNNNYGILFAQATINQEDIIQEKGLKNPFLCHKADGGFGIMAVRTDGHGRADQESRGQILLWISEDLITFQCLGLLRLHKDLLVREVKCDYDEQSKTYEIHWLSEAGDSYCNRLRSLKELQEISLAEPTESYSFIRPEVQISNIAPGNILAIDEVIGKKFRTKWTPLYHTETHIPDIVYATSKKQVEVVTAHVIYSDGSSIEKEVAWEVSQIDCSKPGTYHVKGKVIQEEYQFPLAIGYADPVILPWNHKYYYVATNDNKNDIGIFVRESDTIKGLFAPGFQERIILDLNEEKGYIQTFWAPEFHVIGEDLYLLFAVSSKIWGPQCHMMKLKTGGDIGKAQDWEEPIRVKKSDGNFLTTNGITLDMTYFRADGVSCLVWSYRKGIGTPLDTGSMLYIATVEEDNPTVLTSEPVLLSRPLYGWENIQGTINNEGPYSLVMDDAVYITYSGGAACGYTYALGLLTIPRGSDFLDANAWKKSSTPVLSYYSATPVYGPGHNSFFRDYKGNLIIMYHGEQELVPFGTRCSAMHRVHINKAGVPVFDLIPERDLNPQLSDLTLKVVVGSPS</sequence>
<organism evidence="6 7">
    <name type="scientific">Lacrimispora algidixylanolytica</name>
    <dbReference type="NCBI Taxonomy" id="94868"/>
    <lineage>
        <taxon>Bacteria</taxon>
        <taxon>Bacillati</taxon>
        <taxon>Bacillota</taxon>
        <taxon>Clostridia</taxon>
        <taxon>Lachnospirales</taxon>
        <taxon>Lachnospiraceae</taxon>
        <taxon>Lacrimispora</taxon>
    </lineage>
</organism>
<keyword evidence="3" id="KW-0378">Hydrolase</keyword>
<dbReference type="OrthoDB" id="273314at2"/>
<protein>
    <recommendedName>
        <fullName evidence="5">Bacterial Ig-like domain-containing protein</fullName>
    </recommendedName>
</protein>
<dbReference type="InterPro" id="IPR011081">
    <property type="entry name" value="Big_4"/>
</dbReference>
<accession>A0A419T2P7</accession>
<proteinExistence type="inferred from homology"/>
<dbReference type="Pfam" id="PF07532">
    <property type="entry name" value="Big_4"/>
    <property type="match status" value="1"/>
</dbReference>
<name>A0A419T2P7_9FIRM</name>
<evidence type="ECO:0000256" key="4">
    <source>
        <dbReference type="ARBA" id="ARBA00023295"/>
    </source>
</evidence>
<dbReference type="PANTHER" id="PTHR43817:SF1">
    <property type="entry name" value="HYDROLASE, FAMILY 43, PUTATIVE (AFU_ORTHOLOGUE AFUA_3G01660)-RELATED"/>
    <property type="match status" value="1"/>
</dbReference>
<keyword evidence="4" id="KW-0326">Glycosidase</keyword>
<dbReference type="PANTHER" id="PTHR43817">
    <property type="entry name" value="GLYCOSYL HYDROLASE"/>
    <property type="match status" value="1"/>
</dbReference>
<evidence type="ECO:0000259" key="5">
    <source>
        <dbReference type="Pfam" id="PF07532"/>
    </source>
</evidence>
<feature type="domain" description="Bacterial Ig-like" evidence="5">
    <location>
        <begin position="234"/>
        <end position="268"/>
    </location>
</feature>
<dbReference type="SUPFAM" id="SSF75005">
    <property type="entry name" value="Arabinanase/levansucrase/invertase"/>
    <property type="match status" value="1"/>
</dbReference>
<reference evidence="6 7" key="1">
    <citation type="submission" date="2016-08" db="EMBL/GenBank/DDBJ databases">
        <title>A new outlook on sporulation: Clostridium algidixylanolyticum.</title>
        <authorList>
            <person name="Poppleton D.I."/>
            <person name="Gribaldo S."/>
        </authorList>
    </citation>
    <scope>NUCLEOTIDE SEQUENCE [LARGE SCALE GENOMIC DNA]</scope>
    <source>
        <strain evidence="6 7">SPL73</strain>
    </source>
</reference>
<dbReference type="EMBL" id="MCIA01000016">
    <property type="protein sequence ID" value="RKD31709.1"/>
    <property type="molecule type" value="Genomic_DNA"/>
</dbReference>
<dbReference type="Pfam" id="PF04616">
    <property type="entry name" value="Glyco_hydro_43"/>
    <property type="match status" value="1"/>
</dbReference>
<evidence type="ECO:0000256" key="2">
    <source>
        <dbReference type="ARBA" id="ARBA00022729"/>
    </source>
</evidence>
<dbReference type="InterPro" id="IPR023296">
    <property type="entry name" value="Glyco_hydro_beta-prop_sf"/>
</dbReference>